<dbReference type="EMBL" id="CP040804">
    <property type="protein sequence ID" value="QEM33481.1"/>
    <property type="molecule type" value="Genomic_DNA"/>
</dbReference>
<evidence type="ECO:0000313" key="2">
    <source>
        <dbReference type="EMBL" id="TNF68607.1"/>
    </source>
</evidence>
<evidence type="ECO:0000313" key="1">
    <source>
        <dbReference type="EMBL" id="QEM33481.1"/>
    </source>
</evidence>
<evidence type="ECO:0000313" key="4">
    <source>
        <dbReference type="Proteomes" id="UP000322622"/>
    </source>
</evidence>
<dbReference type="AlphaFoldDB" id="A0A2I1TM49"/>
<organism evidence="2 3">
    <name type="scientific">Streptococcus salivarius</name>
    <dbReference type="NCBI Taxonomy" id="1304"/>
    <lineage>
        <taxon>Bacteria</taxon>
        <taxon>Bacillati</taxon>
        <taxon>Bacillota</taxon>
        <taxon>Bacilli</taxon>
        <taxon>Lactobacillales</taxon>
        <taxon>Streptococcaceae</taxon>
        <taxon>Streptococcus</taxon>
    </lineage>
</organism>
<reference evidence="1 4" key="1">
    <citation type="submission" date="2019-06" db="EMBL/GenBank/DDBJ databases">
        <title>Complete genome sequence of Streptococcus salivarius LAB813.</title>
        <authorList>
            <person name="Levesque C.M."/>
            <person name="Gong S.-G."/>
            <person name="Dufour D."/>
            <person name="Barbour A."/>
        </authorList>
    </citation>
    <scope>NUCLEOTIDE SEQUENCE [LARGE SCALE GENOMIC DNA]</scope>
    <source>
        <strain evidence="1 4">LAB813</strain>
    </source>
</reference>
<dbReference type="Proteomes" id="UP000322622">
    <property type="component" value="Chromosome"/>
</dbReference>
<accession>A0A2I1TM49</accession>
<proteinExistence type="predicted"/>
<dbReference type="EMBL" id="VDCW01000002">
    <property type="protein sequence ID" value="TNF68607.1"/>
    <property type="molecule type" value="Genomic_DNA"/>
</dbReference>
<protein>
    <submittedName>
        <fullName evidence="2">Uncharacterized protein</fullName>
    </submittedName>
</protein>
<reference evidence="2 3" key="2">
    <citation type="submission" date="2019-06" db="EMBL/GenBank/DDBJ databases">
        <title>Genome Announcement To Ensure Probiotic Safety of Streptococcus salivarius UBSS01.</title>
        <authorList>
            <person name="Sulthana A."/>
            <person name="Lakshmi S.G."/>
            <person name="Madempudi R.S."/>
        </authorList>
    </citation>
    <scope>NUCLEOTIDE SEQUENCE [LARGE SCALE GENOMIC DNA]</scope>
    <source>
        <strain evidence="2 3">UBSS01</strain>
    </source>
</reference>
<sequence length="112" mass="12427">MKITRTGGNIIIDNLTDKEINIESTIVINNSIEATPFSSSQSSIDPKGKQSVSISEFVAVNPGQKVEESDEKAKKANYYKHKMKSGENIGWTANIQNGNYDTMNSFSINFNY</sequence>
<gene>
    <name evidence="2" type="ORF">FBF48_02150</name>
    <name evidence="1" type="ORF">FHI56_04060</name>
</gene>
<dbReference type="Proteomes" id="UP000308186">
    <property type="component" value="Unassembled WGS sequence"/>
</dbReference>
<name>A0A2I1TM49_STRSL</name>
<evidence type="ECO:0000313" key="3">
    <source>
        <dbReference type="Proteomes" id="UP000308186"/>
    </source>
</evidence>